<feature type="domain" description="DUF6873" evidence="1">
    <location>
        <begin position="5"/>
        <end position="230"/>
    </location>
</feature>
<dbReference type="KEGG" id="cdrk:B9W14_21115"/>
<reference evidence="3" key="1">
    <citation type="submission" date="2017-04" db="EMBL/GenBank/DDBJ databases">
        <authorList>
            <person name="Song Y."/>
            <person name="Cho B.-K."/>
        </authorList>
    </citation>
    <scope>NUCLEOTIDE SEQUENCE [LARGE SCALE GENOMIC DNA]</scope>
    <source>
        <strain evidence="3">SL1</strain>
    </source>
</reference>
<organism evidence="2 3">
    <name type="scientific">Clostridium drakei</name>
    <dbReference type="NCBI Taxonomy" id="332101"/>
    <lineage>
        <taxon>Bacteria</taxon>
        <taxon>Bacillati</taxon>
        <taxon>Bacillota</taxon>
        <taxon>Clostridia</taxon>
        <taxon>Eubacteriales</taxon>
        <taxon>Clostridiaceae</taxon>
        <taxon>Clostridium</taxon>
    </lineage>
</organism>
<dbReference type="InterPro" id="IPR049238">
    <property type="entry name" value="DUF6873"/>
</dbReference>
<evidence type="ECO:0000259" key="1">
    <source>
        <dbReference type="Pfam" id="PF21778"/>
    </source>
</evidence>
<dbReference type="Pfam" id="PF21778">
    <property type="entry name" value="DUF6873"/>
    <property type="match status" value="1"/>
</dbReference>
<dbReference type="Proteomes" id="UP000244910">
    <property type="component" value="Chromosome"/>
</dbReference>
<sequence length="251" mass="28683">MKYAIVDFRISDEEKNNLKKSGYEILICPPSNLLYEAVCGHPDILLHIISEDTIMVHKNMNREFVDKLISMNFKVFFSQNNLKEKYPYDIFLNSVNMPSLFVHNIKYTDPNLMLYVKHKKTINVKQGYTKCSTAIVNDKAIITSDKSITKALTNENIDILLLPPGDILLPGLNYGFIGGCCGLLDKSSMAFYGNLENYLYGDKVIEFLKKYDVNPIYLSSGKLIDRGSIFIVNKEDHQNGIEEQQNDGHYM</sequence>
<dbReference type="OrthoDB" id="1753686at2"/>
<name>A0A2U8DWP8_9CLOT</name>
<accession>A0A2U8DWP8</accession>
<dbReference type="EMBL" id="CP020953">
    <property type="protein sequence ID" value="AWI06891.1"/>
    <property type="molecule type" value="Genomic_DNA"/>
</dbReference>
<keyword evidence="3" id="KW-1185">Reference proteome</keyword>
<evidence type="ECO:0000313" key="2">
    <source>
        <dbReference type="EMBL" id="AWI06891.1"/>
    </source>
</evidence>
<dbReference type="RefSeq" id="WP_032077104.1">
    <property type="nucleotide sequence ID" value="NZ_CP020953.1"/>
</dbReference>
<dbReference type="AlphaFoldDB" id="A0A2U8DWP8"/>
<proteinExistence type="predicted"/>
<gene>
    <name evidence="2" type="ORF">B9W14_21115</name>
</gene>
<protein>
    <recommendedName>
        <fullName evidence="1">DUF6873 domain-containing protein</fullName>
    </recommendedName>
</protein>
<evidence type="ECO:0000313" key="3">
    <source>
        <dbReference type="Proteomes" id="UP000244910"/>
    </source>
</evidence>